<feature type="transmembrane region" description="Helical" evidence="5">
    <location>
        <begin position="175"/>
        <end position="195"/>
    </location>
</feature>
<dbReference type="Gene3D" id="1.20.1720.10">
    <property type="entry name" value="Multidrug resistance protein D"/>
    <property type="match status" value="1"/>
</dbReference>
<dbReference type="PROSITE" id="PS00216">
    <property type="entry name" value="SUGAR_TRANSPORT_1"/>
    <property type="match status" value="1"/>
</dbReference>
<accession>A0A1H5AFC5</accession>
<feature type="domain" description="Major facilitator superfamily (MFS) profile" evidence="6">
    <location>
        <begin position="19"/>
        <end position="457"/>
    </location>
</feature>
<protein>
    <submittedName>
        <fullName evidence="7">Drug resistance transporter, EmrB/QacA subfamily</fullName>
    </submittedName>
</protein>
<keyword evidence="3 5" id="KW-1133">Transmembrane helix</keyword>
<dbReference type="PROSITE" id="PS50850">
    <property type="entry name" value="MFS"/>
    <property type="match status" value="1"/>
</dbReference>
<feature type="transmembrane region" description="Helical" evidence="5">
    <location>
        <begin position="117"/>
        <end position="135"/>
    </location>
</feature>
<dbReference type="GO" id="GO:0016020">
    <property type="term" value="C:membrane"/>
    <property type="evidence" value="ECO:0007669"/>
    <property type="project" value="UniProtKB-SubCell"/>
</dbReference>
<feature type="transmembrane region" description="Helical" evidence="5">
    <location>
        <begin position="302"/>
        <end position="321"/>
    </location>
</feature>
<dbReference type="GO" id="GO:0022857">
    <property type="term" value="F:transmembrane transporter activity"/>
    <property type="evidence" value="ECO:0007669"/>
    <property type="project" value="InterPro"/>
</dbReference>
<dbReference type="InterPro" id="IPR036259">
    <property type="entry name" value="MFS_trans_sf"/>
</dbReference>
<comment type="subcellular location">
    <subcellularLocation>
        <location evidence="1">Membrane</location>
        <topology evidence="1">Multi-pass membrane protein</topology>
    </subcellularLocation>
</comment>
<evidence type="ECO:0000313" key="8">
    <source>
        <dbReference type="Proteomes" id="UP000198992"/>
    </source>
</evidence>
<sequence>MDDMLRRKSFAMRASHRLTLLTLCLAVTIAHIDTFIVNLGARAIGDHFGAGVDELQWIVDSYNLVYAVSLLTGGMLADRYGRRRILICGAAIFTGASLLCAAAPSALVLIVGRALTGAGGALMIPASLAIIRVVWDRPEERARALGIWAACNGVAMALGPSLGGLLIPWLGWRSIFLVIVPFGLLVVLMAGSTIPESVNPQRRAADIPAQLCGALALGSLTYAAIGAQSAPGAMTAALVIASLSVALLIAVERRRGAGALLSPEIFSARRFRAAMIATTGMTFGGYGMVFVLPLAWQSSGRLDAAASAAALLPMSLVFVLVSPFSGMLSEKLGLCAATSGGVTLMGVGLLMIGLGGLQPDIALAEFGLAITGLGLGLAAGPLSAMAVGDVAAARAGTAAALINVARISGATIGVAVLGACYAATGGGSHGLLLAMIAGSLVQFAGAGVAWMVTGHEAPRLRI</sequence>
<feature type="transmembrane region" description="Helical" evidence="5">
    <location>
        <begin position="430"/>
        <end position="452"/>
    </location>
</feature>
<feature type="transmembrane region" description="Helical" evidence="5">
    <location>
        <begin position="366"/>
        <end position="388"/>
    </location>
</feature>
<evidence type="ECO:0000256" key="5">
    <source>
        <dbReference type="SAM" id="Phobius"/>
    </source>
</evidence>
<feature type="transmembrane region" description="Helical" evidence="5">
    <location>
        <begin position="271"/>
        <end position="296"/>
    </location>
</feature>
<feature type="transmembrane region" description="Helical" evidence="5">
    <location>
        <begin position="231"/>
        <end position="251"/>
    </location>
</feature>
<dbReference type="Pfam" id="PF07690">
    <property type="entry name" value="MFS_1"/>
    <property type="match status" value="1"/>
</dbReference>
<dbReference type="InterPro" id="IPR005829">
    <property type="entry name" value="Sugar_transporter_CS"/>
</dbReference>
<evidence type="ECO:0000259" key="6">
    <source>
        <dbReference type="PROSITE" id="PS50850"/>
    </source>
</evidence>
<dbReference type="Gene3D" id="1.20.1250.20">
    <property type="entry name" value="MFS general substrate transporter like domains"/>
    <property type="match status" value="1"/>
</dbReference>
<feature type="transmembrane region" description="Helical" evidence="5">
    <location>
        <begin position="147"/>
        <end position="169"/>
    </location>
</feature>
<feature type="transmembrane region" description="Helical" evidence="5">
    <location>
        <begin position="54"/>
        <end position="73"/>
    </location>
</feature>
<feature type="transmembrane region" description="Helical" evidence="5">
    <location>
        <begin position="207"/>
        <end position="225"/>
    </location>
</feature>
<gene>
    <name evidence="7" type="ORF">SAMN05444164_4676</name>
</gene>
<feature type="transmembrane region" description="Helical" evidence="5">
    <location>
        <begin position="400"/>
        <end position="424"/>
    </location>
</feature>
<name>A0A1H5AFC5_9BRAD</name>
<dbReference type="PANTHER" id="PTHR42718">
    <property type="entry name" value="MAJOR FACILITATOR SUPERFAMILY MULTIDRUG TRANSPORTER MFSC"/>
    <property type="match status" value="1"/>
</dbReference>
<evidence type="ECO:0000313" key="7">
    <source>
        <dbReference type="EMBL" id="SED41037.1"/>
    </source>
</evidence>
<reference evidence="7 8" key="1">
    <citation type="submission" date="2016-10" db="EMBL/GenBank/DDBJ databases">
        <authorList>
            <person name="de Groot N.N."/>
        </authorList>
    </citation>
    <scope>NUCLEOTIDE SEQUENCE [LARGE SCALE GENOMIC DNA]</scope>
    <source>
        <strain evidence="7 8">MT12</strain>
    </source>
</reference>
<dbReference type="CDD" id="cd17321">
    <property type="entry name" value="MFS_MMR_MDR_like"/>
    <property type="match status" value="1"/>
</dbReference>
<dbReference type="AlphaFoldDB" id="A0A1H5AFC5"/>
<organism evidence="7 8">
    <name type="scientific">Bradyrhizobium erythrophlei</name>
    <dbReference type="NCBI Taxonomy" id="1437360"/>
    <lineage>
        <taxon>Bacteria</taxon>
        <taxon>Pseudomonadati</taxon>
        <taxon>Pseudomonadota</taxon>
        <taxon>Alphaproteobacteria</taxon>
        <taxon>Hyphomicrobiales</taxon>
        <taxon>Nitrobacteraceae</taxon>
        <taxon>Bradyrhizobium</taxon>
    </lineage>
</organism>
<evidence type="ECO:0000256" key="3">
    <source>
        <dbReference type="ARBA" id="ARBA00022989"/>
    </source>
</evidence>
<proteinExistence type="predicted"/>
<dbReference type="RefSeq" id="WP_092119708.1">
    <property type="nucleotide sequence ID" value="NZ_FNTH01000001.1"/>
</dbReference>
<keyword evidence="2 5" id="KW-0812">Transmembrane</keyword>
<evidence type="ECO:0000256" key="4">
    <source>
        <dbReference type="ARBA" id="ARBA00023136"/>
    </source>
</evidence>
<dbReference type="SUPFAM" id="SSF103473">
    <property type="entry name" value="MFS general substrate transporter"/>
    <property type="match status" value="1"/>
</dbReference>
<evidence type="ECO:0000256" key="2">
    <source>
        <dbReference type="ARBA" id="ARBA00022692"/>
    </source>
</evidence>
<dbReference type="InterPro" id="IPR011701">
    <property type="entry name" value="MFS"/>
</dbReference>
<evidence type="ECO:0000256" key="1">
    <source>
        <dbReference type="ARBA" id="ARBA00004141"/>
    </source>
</evidence>
<dbReference type="OrthoDB" id="9791756at2"/>
<keyword evidence="4 5" id="KW-0472">Membrane</keyword>
<dbReference type="PANTHER" id="PTHR42718:SF48">
    <property type="entry name" value="CONSERVED TWO-DOMAIN MEMBRANE PROTEIN-RELATED"/>
    <property type="match status" value="1"/>
</dbReference>
<feature type="transmembrane region" description="Helical" evidence="5">
    <location>
        <begin position="333"/>
        <end position="354"/>
    </location>
</feature>
<dbReference type="EMBL" id="FNTH01000001">
    <property type="protein sequence ID" value="SED41037.1"/>
    <property type="molecule type" value="Genomic_DNA"/>
</dbReference>
<dbReference type="Proteomes" id="UP000198992">
    <property type="component" value="Unassembled WGS sequence"/>
</dbReference>
<feature type="transmembrane region" description="Helical" evidence="5">
    <location>
        <begin position="85"/>
        <end position="111"/>
    </location>
</feature>
<dbReference type="InterPro" id="IPR020846">
    <property type="entry name" value="MFS_dom"/>
</dbReference>